<feature type="chain" id="PRO_5023833895" evidence="1">
    <location>
        <begin position="25"/>
        <end position="245"/>
    </location>
</feature>
<dbReference type="GO" id="GO:0016787">
    <property type="term" value="F:hydrolase activity"/>
    <property type="evidence" value="ECO:0007669"/>
    <property type="project" value="UniProtKB-KW"/>
</dbReference>
<sequence length="245" mass="24717">MSKTRARAAVAVLLLTLLMSSGCAATVPASEVGLDPSATPFPAAPVRMPSAGETAPASVPAPVIVTIGDSIMAGYGLDPGEDWPTLLADRTGVPVTNLACSGAGFIADGDCGSDFAGLIDAAIAAHPTMVILQSSDNDDGQSDADLDNAAMTTVVALRAALPDARIVGLSTLWNQPYDAPDEIVSSTIALQTAVDAVGGTFVDIGQPLQNGQDLMQFDDEHPTAAGQQVLLDAITSALAGAGIYV</sequence>
<evidence type="ECO:0000259" key="2">
    <source>
        <dbReference type="Pfam" id="PF13472"/>
    </source>
</evidence>
<organism evidence="3 4">
    <name type="scientific">Microbacterium rhizomatis</name>
    <dbReference type="NCBI Taxonomy" id="1631477"/>
    <lineage>
        <taxon>Bacteria</taxon>
        <taxon>Bacillati</taxon>
        <taxon>Actinomycetota</taxon>
        <taxon>Actinomycetes</taxon>
        <taxon>Micrococcales</taxon>
        <taxon>Microbacteriaceae</taxon>
        <taxon>Microbacterium</taxon>
    </lineage>
</organism>
<evidence type="ECO:0000313" key="3">
    <source>
        <dbReference type="EMBL" id="KAA9110776.1"/>
    </source>
</evidence>
<dbReference type="AlphaFoldDB" id="A0A5J5J3X4"/>
<name>A0A5J5J3X4_9MICO</name>
<keyword evidence="4" id="KW-1185">Reference proteome</keyword>
<proteinExistence type="predicted"/>
<dbReference type="InterPro" id="IPR036514">
    <property type="entry name" value="SGNH_hydro_sf"/>
</dbReference>
<dbReference type="OrthoDB" id="5072368at2"/>
<evidence type="ECO:0000256" key="1">
    <source>
        <dbReference type="SAM" id="SignalP"/>
    </source>
</evidence>
<dbReference type="CDD" id="cd00229">
    <property type="entry name" value="SGNH_hydrolase"/>
    <property type="match status" value="1"/>
</dbReference>
<keyword evidence="3" id="KW-0378">Hydrolase</keyword>
<accession>A0A5J5J3X4</accession>
<feature type="domain" description="SGNH hydrolase-type esterase" evidence="2">
    <location>
        <begin position="67"/>
        <end position="229"/>
    </location>
</feature>
<dbReference type="Pfam" id="PF13472">
    <property type="entry name" value="Lipase_GDSL_2"/>
    <property type="match status" value="1"/>
</dbReference>
<dbReference type="Gene3D" id="3.40.50.1110">
    <property type="entry name" value="SGNH hydrolase"/>
    <property type="match status" value="1"/>
</dbReference>
<dbReference type="RefSeq" id="WP_150447549.1">
    <property type="nucleotide sequence ID" value="NZ_VYSA01000001.1"/>
</dbReference>
<reference evidence="4" key="1">
    <citation type="submission" date="2019-09" db="EMBL/GenBank/DDBJ databases">
        <title>Mumia zhuanghuii sp. nov. isolated from the intestinal contents of plateau pika (Ochotona curzoniae) in the Qinghai-Tibet plateau of China.</title>
        <authorList>
            <person name="Tian Z."/>
        </authorList>
    </citation>
    <scope>NUCLEOTIDE SEQUENCE [LARGE SCALE GENOMIC DNA]</scope>
    <source>
        <strain evidence="4">JCM 30598</strain>
    </source>
</reference>
<protein>
    <submittedName>
        <fullName evidence="3">SGNH/GDSL hydrolase family protein</fullName>
    </submittedName>
</protein>
<gene>
    <name evidence="3" type="ORF">F6B43_03820</name>
</gene>
<comment type="caution">
    <text evidence="3">The sequence shown here is derived from an EMBL/GenBank/DDBJ whole genome shotgun (WGS) entry which is preliminary data.</text>
</comment>
<evidence type="ECO:0000313" key="4">
    <source>
        <dbReference type="Proteomes" id="UP000325827"/>
    </source>
</evidence>
<dbReference type="EMBL" id="VYSA01000001">
    <property type="protein sequence ID" value="KAA9110776.1"/>
    <property type="molecule type" value="Genomic_DNA"/>
</dbReference>
<dbReference type="Proteomes" id="UP000325827">
    <property type="component" value="Unassembled WGS sequence"/>
</dbReference>
<dbReference type="PROSITE" id="PS51257">
    <property type="entry name" value="PROKAR_LIPOPROTEIN"/>
    <property type="match status" value="1"/>
</dbReference>
<dbReference type="InterPro" id="IPR013830">
    <property type="entry name" value="SGNH_hydro"/>
</dbReference>
<keyword evidence="1" id="KW-0732">Signal</keyword>
<dbReference type="SUPFAM" id="SSF52266">
    <property type="entry name" value="SGNH hydrolase"/>
    <property type="match status" value="1"/>
</dbReference>
<feature type="signal peptide" evidence="1">
    <location>
        <begin position="1"/>
        <end position="24"/>
    </location>
</feature>